<keyword evidence="1" id="KW-0472">Membrane</keyword>
<dbReference type="EMBL" id="KQ965732">
    <property type="protein sequence ID" value="KXS21751.1"/>
    <property type="molecule type" value="Genomic_DNA"/>
</dbReference>
<keyword evidence="3" id="KW-1185">Reference proteome</keyword>
<proteinExistence type="predicted"/>
<dbReference type="AlphaFoldDB" id="A0A139AYC5"/>
<evidence type="ECO:0000256" key="1">
    <source>
        <dbReference type="SAM" id="Phobius"/>
    </source>
</evidence>
<keyword evidence="1" id="KW-1133">Transmembrane helix</keyword>
<protein>
    <submittedName>
        <fullName evidence="2">Uncharacterized protein</fullName>
    </submittedName>
</protein>
<evidence type="ECO:0000313" key="3">
    <source>
        <dbReference type="Proteomes" id="UP000070544"/>
    </source>
</evidence>
<feature type="transmembrane region" description="Helical" evidence="1">
    <location>
        <begin position="40"/>
        <end position="57"/>
    </location>
</feature>
<gene>
    <name evidence="2" type="ORF">M427DRAFT_51132</name>
</gene>
<accession>A0A139AYC5</accession>
<evidence type="ECO:0000313" key="2">
    <source>
        <dbReference type="EMBL" id="KXS21751.1"/>
    </source>
</evidence>
<dbReference type="Proteomes" id="UP000070544">
    <property type="component" value="Unassembled WGS sequence"/>
</dbReference>
<organism evidence="2 3">
    <name type="scientific">Gonapodya prolifera (strain JEL478)</name>
    <name type="common">Monoblepharis prolifera</name>
    <dbReference type="NCBI Taxonomy" id="1344416"/>
    <lineage>
        <taxon>Eukaryota</taxon>
        <taxon>Fungi</taxon>
        <taxon>Fungi incertae sedis</taxon>
        <taxon>Chytridiomycota</taxon>
        <taxon>Chytridiomycota incertae sedis</taxon>
        <taxon>Monoblepharidomycetes</taxon>
        <taxon>Monoblepharidales</taxon>
        <taxon>Gonapodyaceae</taxon>
        <taxon>Gonapodya</taxon>
    </lineage>
</organism>
<reference evidence="2 3" key="1">
    <citation type="journal article" date="2015" name="Genome Biol. Evol.">
        <title>Phylogenomic analyses indicate that early fungi evolved digesting cell walls of algal ancestors of land plants.</title>
        <authorList>
            <person name="Chang Y."/>
            <person name="Wang S."/>
            <person name="Sekimoto S."/>
            <person name="Aerts A.L."/>
            <person name="Choi C."/>
            <person name="Clum A."/>
            <person name="LaButti K.M."/>
            <person name="Lindquist E.A."/>
            <person name="Yee Ngan C."/>
            <person name="Ohm R.A."/>
            <person name="Salamov A.A."/>
            <person name="Grigoriev I.V."/>
            <person name="Spatafora J.W."/>
            <person name="Berbee M.L."/>
        </authorList>
    </citation>
    <scope>NUCLEOTIDE SEQUENCE [LARGE SCALE GENOMIC DNA]</scope>
    <source>
        <strain evidence="2 3">JEL478</strain>
    </source>
</reference>
<sequence length="58" mass="5685">MATSATTTAPVFALVPALATTTTGAPTPLVLLGTLTPSPTFALIASCALSNWALVVLG</sequence>
<keyword evidence="1" id="KW-0812">Transmembrane</keyword>
<name>A0A139AYC5_GONPJ</name>